<evidence type="ECO:0000313" key="2">
    <source>
        <dbReference type="Proteomes" id="UP001144978"/>
    </source>
</evidence>
<comment type="caution">
    <text evidence="1">The sequence shown here is derived from an EMBL/GenBank/DDBJ whole genome shotgun (WGS) entry which is preliminary data.</text>
</comment>
<proteinExistence type="predicted"/>
<gene>
    <name evidence="1" type="ORF">NUW54_g14612</name>
</gene>
<organism evidence="1 2">
    <name type="scientific">Trametes sanguinea</name>
    <dbReference type="NCBI Taxonomy" id="158606"/>
    <lineage>
        <taxon>Eukaryota</taxon>
        <taxon>Fungi</taxon>
        <taxon>Dikarya</taxon>
        <taxon>Basidiomycota</taxon>
        <taxon>Agaricomycotina</taxon>
        <taxon>Agaricomycetes</taxon>
        <taxon>Polyporales</taxon>
        <taxon>Polyporaceae</taxon>
        <taxon>Trametes</taxon>
    </lineage>
</organism>
<reference evidence="1" key="1">
    <citation type="submission" date="2022-08" db="EMBL/GenBank/DDBJ databases">
        <title>Genome Sequence of Pycnoporus sanguineus.</title>
        <authorList>
            <person name="Buettner E."/>
        </authorList>
    </citation>
    <scope>NUCLEOTIDE SEQUENCE</scope>
    <source>
        <strain evidence="1">CG-C14</strain>
    </source>
</reference>
<name>A0ACC1MBQ0_9APHY</name>
<keyword evidence="2" id="KW-1185">Reference proteome</keyword>
<accession>A0ACC1MBQ0</accession>
<protein>
    <submittedName>
        <fullName evidence="1">Uncharacterized protein</fullName>
    </submittedName>
</protein>
<sequence length="230" mass="25300">MHSYDAMSAQAQAIAAQYQLSDGQMQYSTHIPTSDRRSSMSMSGYGTYAVDGHHGSPNGHVSGRSHSHSFSHSHSSSHGLQHSPSHAYSQGQAMSPSYGAPLASSPQPPSAMTNMATAQYASHPAYAQQVNASQYPASPPRPFACDMCALSFNRQHDLKRHRDTHTGEKPFFCNGGCGKTFTRKDALKRHQVRTEHLVRLRHRSAHIPTLRATAPETHRERKGTRALTRK</sequence>
<dbReference type="EMBL" id="JANSHE010007697">
    <property type="protein sequence ID" value="KAJ2957256.1"/>
    <property type="molecule type" value="Genomic_DNA"/>
</dbReference>
<evidence type="ECO:0000313" key="1">
    <source>
        <dbReference type="EMBL" id="KAJ2957256.1"/>
    </source>
</evidence>
<dbReference type="Proteomes" id="UP001144978">
    <property type="component" value="Unassembled WGS sequence"/>
</dbReference>